<feature type="active site" description="Nucleophile" evidence="1">
    <location>
        <position position="730"/>
    </location>
</feature>
<dbReference type="EMBL" id="KN847323">
    <property type="protein sequence ID" value="KIW49988.1"/>
    <property type="molecule type" value="Genomic_DNA"/>
</dbReference>
<dbReference type="SUPFAM" id="SSF56024">
    <property type="entry name" value="Phospholipase D/nuclease"/>
    <property type="match status" value="2"/>
</dbReference>
<dbReference type="STRING" id="348802.A0A0D2E3G0"/>
<dbReference type="Gene3D" id="3.30.870.10">
    <property type="entry name" value="Endonuclease Chain A"/>
    <property type="match status" value="2"/>
</dbReference>
<dbReference type="GO" id="GO:0005634">
    <property type="term" value="C:nucleus"/>
    <property type="evidence" value="ECO:0007669"/>
    <property type="project" value="InterPro"/>
</dbReference>
<dbReference type="CDD" id="cd09122">
    <property type="entry name" value="PLDc_Tdp1_1"/>
    <property type="match status" value="1"/>
</dbReference>
<accession>A0A0D2E3G0</accession>
<dbReference type="Pfam" id="PF06087">
    <property type="entry name" value="Tyr-DNA_phospho"/>
    <property type="match status" value="2"/>
</dbReference>
<feature type="region of interest" description="Disordered" evidence="4">
    <location>
        <begin position="533"/>
        <end position="627"/>
    </location>
</feature>
<keyword evidence="6" id="KW-1185">Reference proteome</keyword>
<sequence>MTFGLGYGSSLYMHLTCSSMNISTNSRVCEYTIQYCQPRRATVSSLLHSRSGQRRPFRLSTSSLQPGLHLLVQPCQWLHACLLQKPPKSFVQRIVPSTLHKPLSPPSPASLVELSSIPPAPQRSLLLSSFNHDHRTAVMGRRRTRPELVDLLTDSDEETLNQPSTSLSQVQKQVLQAERSDDHIKMHNWLLKPLSTYTKGRVHRFTDLENGINKEHYIPDDQLECRGCSIEPFELKPDMKEVTDKKKNTGRPTLGADPKIQARNADAQGGDRNGSKLLDADGPGATTASDKGKSNDRPRRQKVLDLIEYEGSTASHTEAGSDNEEVQIIPGPSQQTPSHLRSQPGRDRKGKQRERLTEIDLSQLSDDDDAPSPLSRSGRAISLIGDANELDDEDYRRAVALSLQDAAVLDAGKSTPSGSNSNEGSDDEDLKRAIALSLKDAENEKERALSGKDSARPIELQRHQDSDTTLSRSPPETIPSDSLPAANTQAAPLAPSLPTVPHTQSSGTTSSSAFNIFGLNRKQMEEERLARLKRKHDGDSGNGQTSKALRLDASGSLSQSTRISPPPLQRQIRQLPTSIPSSGPSRRPTSQQRRNISPPLATSAASSRSAQQGETATAIPTTSSASSTLPLFPRGKVYKTALSKSDTDTNTISFPSLLGPTTALESALLSSFIWDFDWLFPHFDTKSTKFQLVMHGKSPAQRDAIKSDFQGVNNVRICFPPMDGIVNCMHSKLMLLFYKAQDGAESWSRRCRLVIPTANLVGFDWGVGSFMENSVFLIDLPAKADRDTNKDTSIVSGEAAKGMDVTSNARDGRATATKVNSSSTSSETPKESPSPVAISTSVKFPVIAGFSNNDKSTSSIMGTGQGTETEFERSLRAFLTAQTIPADVLLKLSGFDFSQTDHLGFVHTIGGMHMDQTRTTTGLYGLSRTVTHLGLATQRPIEMDYVTSSLGNLNDEFMTCMYRAAQGDLSSSDSPPCPRAAKKTSASRHNQAEDRRQERQREWWKNSLRIYYPSDTTVRRSKGGARNAGTICFSSKWWGQGTFPRSNMRDCVSVREGMLMHNKLLYVRPACASASASDANDESSSHRSWVYVGSANLSESAWGKLVQDKSTKRPKLNCRNWECGVVIPVSTGTSDCEVVDDKGKHESGVSHTDLAVFEKIVPIPMTLPGESLVEKGKKPWTLFD</sequence>
<protein>
    <recommendedName>
        <fullName evidence="7">PLD phosphodiesterase domain-containing protein</fullName>
    </recommendedName>
</protein>
<dbReference type="Pfam" id="PF02809">
    <property type="entry name" value="UIM"/>
    <property type="match status" value="2"/>
</dbReference>
<feature type="binding site" evidence="2">
    <location>
        <position position="732"/>
    </location>
    <ligand>
        <name>substrate</name>
    </ligand>
</feature>
<feature type="compositionally biased region" description="Basic and acidic residues" evidence="4">
    <location>
        <begin position="439"/>
        <end position="466"/>
    </location>
</feature>
<evidence type="ECO:0008006" key="7">
    <source>
        <dbReference type="Google" id="ProtNLM"/>
    </source>
</evidence>
<dbReference type="GO" id="GO:0003697">
    <property type="term" value="F:single-stranded DNA binding"/>
    <property type="evidence" value="ECO:0007669"/>
    <property type="project" value="TreeGrafter"/>
</dbReference>
<feature type="region of interest" description="Disordered" evidence="4">
    <location>
        <begin position="239"/>
        <end position="300"/>
    </location>
</feature>
<evidence type="ECO:0000256" key="1">
    <source>
        <dbReference type="PIRSR" id="PIRSR610347-1"/>
    </source>
</evidence>
<evidence type="ECO:0000256" key="4">
    <source>
        <dbReference type="SAM" id="MobiDB-lite"/>
    </source>
</evidence>
<dbReference type="GeneID" id="25333522"/>
<feature type="region of interest" description="Disordered" evidence="4">
    <location>
        <begin position="968"/>
        <end position="1000"/>
    </location>
</feature>
<evidence type="ECO:0000313" key="6">
    <source>
        <dbReference type="Proteomes" id="UP000054342"/>
    </source>
</evidence>
<dbReference type="GO" id="GO:0003690">
    <property type="term" value="F:double-stranded DNA binding"/>
    <property type="evidence" value="ECO:0007669"/>
    <property type="project" value="TreeGrafter"/>
</dbReference>
<feature type="compositionally biased region" description="Polar residues" evidence="4">
    <location>
        <begin position="577"/>
        <end position="595"/>
    </location>
</feature>
<dbReference type="PANTHER" id="PTHR12415:SF4">
    <property type="entry name" value="TYROSYL-DNA PHOSPHODIESTERASE DOMAIN-CONTAINING PROTEIN"/>
    <property type="match status" value="1"/>
</dbReference>
<dbReference type="InterPro" id="IPR010347">
    <property type="entry name" value="Tdp1"/>
</dbReference>
<dbReference type="AlphaFoldDB" id="A0A0D2E3G0"/>
<dbReference type="OrthoDB" id="4120271at2759"/>
<dbReference type="SMART" id="SM00726">
    <property type="entry name" value="UIM"/>
    <property type="match status" value="2"/>
</dbReference>
<feature type="site" description="Interaction with DNA" evidence="3">
    <location>
        <position position="1098"/>
    </location>
</feature>
<evidence type="ECO:0000313" key="5">
    <source>
        <dbReference type="EMBL" id="KIW49988.1"/>
    </source>
</evidence>
<name>A0A0D2E3G0_9EURO</name>
<feature type="active site" description="Proton donor/acceptor" evidence="1">
    <location>
        <position position="1061"/>
    </location>
</feature>
<feature type="compositionally biased region" description="Basic and acidic residues" evidence="4">
    <location>
        <begin position="990"/>
        <end position="1000"/>
    </location>
</feature>
<feature type="binding site" evidence="2">
    <location>
        <position position="1063"/>
    </location>
    <ligand>
        <name>substrate</name>
    </ligand>
</feature>
<dbReference type="Gene3D" id="6.10.140.100">
    <property type="match status" value="1"/>
</dbReference>
<feature type="region of interest" description="Disordered" evidence="4">
    <location>
        <begin position="438"/>
        <end position="516"/>
    </location>
</feature>
<dbReference type="GO" id="GO:0006281">
    <property type="term" value="P:DNA repair"/>
    <property type="evidence" value="ECO:0007669"/>
    <property type="project" value="InterPro"/>
</dbReference>
<dbReference type="Proteomes" id="UP000054342">
    <property type="component" value="Unassembled WGS sequence"/>
</dbReference>
<feature type="compositionally biased region" description="Low complexity" evidence="4">
    <location>
        <begin position="601"/>
        <end position="627"/>
    </location>
</feature>
<dbReference type="InterPro" id="IPR003903">
    <property type="entry name" value="UIM_dom"/>
</dbReference>
<dbReference type="GO" id="GO:0017005">
    <property type="term" value="F:3'-tyrosyl-DNA phosphodiesterase activity"/>
    <property type="evidence" value="ECO:0007669"/>
    <property type="project" value="TreeGrafter"/>
</dbReference>
<feature type="region of interest" description="Disordered" evidence="4">
    <location>
        <begin position="787"/>
        <end position="836"/>
    </location>
</feature>
<feature type="compositionally biased region" description="Low complexity" evidence="4">
    <location>
        <begin position="821"/>
        <end position="835"/>
    </location>
</feature>
<reference evidence="5 6" key="1">
    <citation type="submission" date="2015-01" db="EMBL/GenBank/DDBJ databases">
        <title>The Genome Sequence of Exophiala xenobiotica CBS118157.</title>
        <authorList>
            <consortium name="The Broad Institute Genomics Platform"/>
            <person name="Cuomo C."/>
            <person name="de Hoog S."/>
            <person name="Gorbushina A."/>
            <person name="Stielow B."/>
            <person name="Teixiera M."/>
            <person name="Abouelleil A."/>
            <person name="Chapman S.B."/>
            <person name="Priest M."/>
            <person name="Young S.K."/>
            <person name="Wortman J."/>
            <person name="Nusbaum C."/>
            <person name="Birren B."/>
        </authorList>
    </citation>
    <scope>NUCLEOTIDE SEQUENCE [LARGE SCALE GENOMIC DNA]</scope>
    <source>
        <strain evidence="5 6">CBS 118157</strain>
    </source>
</reference>
<feature type="region of interest" description="Disordered" evidence="4">
    <location>
        <begin position="312"/>
        <end position="379"/>
    </location>
</feature>
<feature type="compositionally biased region" description="Basic and acidic residues" evidence="4">
    <location>
        <begin position="290"/>
        <end position="300"/>
    </location>
</feature>
<evidence type="ECO:0000256" key="2">
    <source>
        <dbReference type="PIRSR" id="PIRSR610347-2"/>
    </source>
</evidence>
<gene>
    <name evidence="5" type="ORF">PV05_11614</name>
</gene>
<dbReference type="PANTHER" id="PTHR12415">
    <property type="entry name" value="TYROSYL-DNA PHOSPHODIESTERASE 1"/>
    <property type="match status" value="1"/>
</dbReference>
<feature type="compositionally biased region" description="Polar residues" evidence="4">
    <location>
        <begin position="501"/>
        <end position="514"/>
    </location>
</feature>
<evidence type="ECO:0000256" key="3">
    <source>
        <dbReference type="PIRSR" id="PIRSR610347-3"/>
    </source>
</evidence>
<proteinExistence type="predicted"/>
<dbReference type="RefSeq" id="XP_013310572.1">
    <property type="nucleotide sequence ID" value="XM_013455118.1"/>
</dbReference>
<dbReference type="HOGENOM" id="CLU_007773_1_0_1"/>
<dbReference type="PROSITE" id="PS50330">
    <property type="entry name" value="UIM"/>
    <property type="match status" value="1"/>
</dbReference>
<feature type="compositionally biased region" description="Polar residues" evidence="4">
    <location>
        <begin position="332"/>
        <end position="341"/>
    </location>
</feature>
<organism evidence="5 6">
    <name type="scientific">Exophiala xenobiotica</name>
    <dbReference type="NCBI Taxonomy" id="348802"/>
    <lineage>
        <taxon>Eukaryota</taxon>
        <taxon>Fungi</taxon>
        <taxon>Dikarya</taxon>
        <taxon>Ascomycota</taxon>
        <taxon>Pezizomycotina</taxon>
        <taxon>Eurotiomycetes</taxon>
        <taxon>Chaetothyriomycetidae</taxon>
        <taxon>Chaetothyriales</taxon>
        <taxon>Herpotrichiellaceae</taxon>
        <taxon>Exophiala</taxon>
    </lineage>
</organism>